<keyword evidence="4" id="KW-0934">Plastid</keyword>
<dbReference type="InterPro" id="IPR001865">
    <property type="entry name" value="Ribosomal_uS2"/>
</dbReference>
<evidence type="ECO:0000256" key="2">
    <source>
        <dbReference type="ARBA" id="ARBA00035155"/>
    </source>
</evidence>
<dbReference type="SUPFAM" id="SSF52313">
    <property type="entry name" value="Ribosomal protein S2"/>
    <property type="match status" value="1"/>
</dbReference>
<organism evidence="4">
    <name type="scientific">Drosera indica</name>
    <dbReference type="NCBI Taxonomy" id="16680"/>
    <lineage>
        <taxon>Eukaryota</taxon>
        <taxon>Viridiplantae</taxon>
        <taxon>Streptophyta</taxon>
        <taxon>Embryophyta</taxon>
        <taxon>Tracheophyta</taxon>
        <taxon>Spermatophyta</taxon>
        <taxon>Magnoliopsida</taxon>
        <taxon>eudicotyledons</taxon>
        <taxon>Gunneridae</taxon>
        <taxon>Pentapetalae</taxon>
        <taxon>Caryophyllales</taxon>
        <taxon>Droseraceae</taxon>
        <taxon>Drosera</taxon>
    </lineage>
</organism>
<gene>
    <name evidence="4" type="primary">rps2</name>
</gene>
<name>A0A411K3A0_9CARY</name>
<accession>A0A411K3A0</accession>
<comment type="similarity">
    <text evidence="1">Belongs to the universal ribosomal protein uS2 family.</text>
</comment>
<dbReference type="PANTHER" id="PTHR12534:SF0">
    <property type="entry name" value="SMALL RIBOSOMAL SUBUNIT PROTEIN US2M"/>
    <property type="match status" value="1"/>
</dbReference>
<dbReference type="EMBL" id="MK397919">
    <property type="protein sequence ID" value="QBC71808.1"/>
    <property type="molecule type" value="Genomic_DNA"/>
</dbReference>
<sequence>MAQRSLNINLDKMIKERVHLGHLIQKWNPTMEPYLYRKRMKSRSFFISKKDKKISKKEKKKKYNHITNLTFTARFLSEACDLLFDAASIGREILIVGVGTKKRVAFSIARAARKARCHYVHKKWLRGMLTNWPTTKRRLKKFRDLRKKYKSRKRARLPKKDVAVLKRQLYHLKKYMRGIRYMKRLPDIVIILSQDKGSKALRECITLGIPTISLIDTNCNPDLVDLPIPANDDSIKSIYFILKRLVVAICKGRSSYIKRFLIHNKTETEKTKTRKEKNQTTKEKKKTETERTKTRKEKNQTTKEKKKTETEKTKTRKEKNQTTKEKKKTETQSNQTNKDS</sequence>
<dbReference type="Pfam" id="PF00318">
    <property type="entry name" value="Ribosomal_S2"/>
    <property type="match status" value="1"/>
</dbReference>
<evidence type="ECO:0000313" key="4">
    <source>
        <dbReference type="EMBL" id="QBC71808.1"/>
    </source>
</evidence>
<dbReference type="GO" id="GO:0005763">
    <property type="term" value="C:mitochondrial small ribosomal subunit"/>
    <property type="evidence" value="ECO:0007669"/>
    <property type="project" value="TreeGrafter"/>
</dbReference>
<keyword evidence="4" id="KW-0689">Ribosomal protein</keyword>
<feature type="compositionally biased region" description="Basic and acidic residues" evidence="3">
    <location>
        <begin position="269"/>
        <end position="330"/>
    </location>
</feature>
<dbReference type="NCBIfam" id="TIGR01011">
    <property type="entry name" value="rpsB_bact"/>
    <property type="match status" value="1"/>
</dbReference>
<dbReference type="GO" id="GO:0003735">
    <property type="term" value="F:structural constituent of ribosome"/>
    <property type="evidence" value="ECO:0007669"/>
    <property type="project" value="InterPro"/>
</dbReference>
<keyword evidence="4" id="KW-0687">Ribonucleoprotein</keyword>
<dbReference type="CDD" id="cd01425">
    <property type="entry name" value="RPS2"/>
    <property type="match status" value="1"/>
</dbReference>
<protein>
    <recommendedName>
        <fullName evidence="2">Small ribosomal subunit protein uS2c</fullName>
    </recommendedName>
</protein>
<dbReference type="Gene3D" id="3.40.50.10490">
    <property type="entry name" value="Glucose-6-phosphate isomerase like protein, domain 1"/>
    <property type="match status" value="1"/>
</dbReference>
<dbReference type="InterPro" id="IPR023591">
    <property type="entry name" value="Ribosomal_uS2_flav_dom_sf"/>
</dbReference>
<dbReference type="PANTHER" id="PTHR12534">
    <property type="entry name" value="30S RIBOSOMAL PROTEIN S2 PROKARYOTIC AND ORGANELLAR"/>
    <property type="match status" value="1"/>
</dbReference>
<geneLocation type="plastid" evidence="4"/>
<dbReference type="HAMAP" id="MF_00291_B">
    <property type="entry name" value="Ribosomal_uS2_B"/>
    <property type="match status" value="1"/>
</dbReference>
<evidence type="ECO:0000256" key="1">
    <source>
        <dbReference type="ARBA" id="ARBA00006242"/>
    </source>
</evidence>
<dbReference type="GO" id="GO:0006412">
    <property type="term" value="P:translation"/>
    <property type="evidence" value="ECO:0007669"/>
    <property type="project" value="InterPro"/>
</dbReference>
<proteinExistence type="inferred from homology"/>
<dbReference type="Gene3D" id="1.10.287.610">
    <property type="entry name" value="Helix hairpin bin"/>
    <property type="match status" value="1"/>
</dbReference>
<dbReference type="AlphaFoldDB" id="A0A411K3A0"/>
<dbReference type="InterPro" id="IPR005706">
    <property type="entry name" value="Ribosomal_uS2_bac/mit/plastid"/>
</dbReference>
<reference evidence="4" key="1">
    <citation type="journal article" date="2019" name="Mol. Phylogenet. Evol.">
        <title>Plastid phylogenomic insights into the evolution of Caryophyllales.</title>
        <authorList>
            <person name="Yao G."/>
            <person name="Jin J.J."/>
            <person name="Li H.T."/>
            <person name="Yang J.B."/>
            <person name="Shiva Mandala V."/>
            <person name="Croley M."/>
            <person name="Mostow R."/>
            <person name="Douglas N.A."/>
            <person name="Chase M.W."/>
            <person name="Christenhusz M.J."/>
            <person name="Soltis D.E."/>
            <person name="Soltis P.S."/>
            <person name="Smith S.A."/>
            <person name="Brockington S.F."/>
            <person name="Moore M.J."/>
            <person name="Yi T.S."/>
            <person name="Li D.Z."/>
        </authorList>
    </citation>
    <scope>NUCLEOTIDE SEQUENCE</scope>
</reference>
<feature type="region of interest" description="Disordered" evidence="3">
    <location>
        <begin position="269"/>
        <end position="340"/>
    </location>
</feature>
<evidence type="ECO:0000256" key="3">
    <source>
        <dbReference type="SAM" id="MobiDB-lite"/>
    </source>
</evidence>